<feature type="transmembrane region" description="Helical" evidence="1">
    <location>
        <begin position="7"/>
        <end position="26"/>
    </location>
</feature>
<keyword evidence="1" id="KW-1133">Transmembrane helix</keyword>
<dbReference type="EMBL" id="ATDT01000012">
    <property type="protein sequence ID" value="EPF17407.1"/>
    <property type="molecule type" value="Genomic_DNA"/>
</dbReference>
<organism evidence="2 3">
    <name type="scientific">Cedecea davisae DSM 4568</name>
    <dbReference type="NCBI Taxonomy" id="566551"/>
    <lineage>
        <taxon>Bacteria</taxon>
        <taxon>Pseudomonadati</taxon>
        <taxon>Pseudomonadota</taxon>
        <taxon>Gammaproteobacteria</taxon>
        <taxon>Enterobacterales</taxon>
        <taxon>Enterobacteriaceae</taxon>
        <taxon>Cedecea</taxon>
    </lineage>
</organism>
<evidence type="ECO:0000256" key="1">
    <source>
        <dbReference type="SAM" id="Phobius"/>
    </source>
</evidence>
<dbReference type="AlphaFoldDB" id="S3JB76"/>
<accession>S3JB76</accession>
<keyword evidence="1" id="KW-0812">Transmembrane</keyword>
<gene>
    <name evidence="2" type="ORF">HMPREF0201_02029</name>
</gene>
<proteinExistence type="predicted"/>
<protein>
    <submittedName>
        <fullName evidence="2">Uncharacterized protein</fullName>
    </submittedName>
</protein>
<dbReference type="HOGENOM" id="CLU_3267524_0_0_6"/>
<evidence type="ECO:0000313" key="2">
    <source>
        <dbReference type="EMBL" id="EPF17407.1"/>
    </source>
</evidence>
<evidence type="ECO:0000313" key="3">
    <source>
        <dbReference type="Proteomes" id="UP000014585"/>
    </source>
</evidence>
<dbReference type="Proteomes" id="UP000014585">
    <property type="component" value="Unassembled WGS sequence"/>
</dbReference>
<keyword evidence="1" id="KW-0472">Membrane</keyword>
<sequence length="41" mass="4744">MRRAEFNISDFSSTLILYMVLVAWIIPENNYDSGSGIFLEM</sequence>
<dbReference type="STRING" id="566551.HMPREF0201_02029"/>
<reference evidence="2 3" key="1">
    <citation type="submission" date="2013-04" db="EMBL/GenBank/DDBJ databases">
        <authorList>
            <person name="Weinstock G."/>
            <person name="Sodergren E."/>
            <person name="Lobos E.A."/>
            <person name="Fulton L."/>
            <person name="Fulton R."/>
            <person name="Courtney L."/>
            <person name="Fronick C."/>
            <person name="O'Laughlin M."/>
            <person name="Godfrey J."/>
            <person name="Wilson R.M."/>
            <person name="Miner T."/>
            <person name="Farmer C."/>
            <person name="Delehaunty K."/>
            <person name="Cordes M."/>
            <person name="Minx P."/>
            <person name="Tomlinson C."/>
            <person name="Chen J."/>
            <person name="Wollam A."/>
            <person name="Pepin K.H."/>
            <person name="Palsikar V.B."/>
            <person name="Zhang X."/>
            <person name="Suruliraj S."/>
            <person name="Perna N.T."/>
            <person name="Plunkett G."/>
            <person name="Warren W."/>
            <person name="Mitreva M."/>
            <person name="Mardis E.R."/>
            <person name="Wilson R.K."/>
        </authorList>
    </citation>
    <scope>NUCLEOTIDE SEQUENCE [LARGE SCALE GENOMIC DNA]</scope>
    <source>
        <strain evidence="2 3">DSM 4568</strain>
    </source>
</reference>
<comment type="caution">
    <text evidence="2">The sequence shown here is derived from an EMBL/GenBank/DDBJ whole genome shotgun (WGS) entry which is preliminary data.</text>
</comment>
<name>S3JB76_9ENTR</name>